<evidence type="ECO:0000256" key="1">
    <source>
        <dbReference type="ARBA" id="ARBA00022679"/>
    </source>
</evidence>
<keyword evidence="2" id="KW-0012">Acyltransferase</keyword>
<dbReference type="PROSITE" id="PS51186">
    <property type="entry name" value="GNAT"/>
    <property type="match status" value="1"/>
</dbReference>
<proteinExistence type="predicted"/>
<organism evidence="4 5">
    <name type="scientific">Chitinophaga barathri</name>
    <dbReference type="NCBI Taxonomy" id="1647451"/>
    <lineage>
        <taxon>Bacteria</taxon>
        <taxon>Pseudomonadati</taxon>
        <taxon>Bacteroidota</taxon>
        <taxon>Chitinophagia</taxon>
        <taxon>Chitinophagales</taxon>
        <taxon>Chitinophagaceae</taxon>
        <taxon>Chitinophaga</taxon>
    </lineage>
</organism>
<dbReference type="InterPro" id="IPR000182">
    <property type="entry name" value="GNAT_dom"/>
</dbReference>
<dbReference type="SUPFAM" id="SSF55729">
    <property type="entry name" value="Acyl-CoA N-acyltransferases (Nat)"/>
    <property type="match status" value="1"/>
</dbReference>
<dbReference type="RefSeq" id="WP_120515747.1">
    <property type="nucleotide sequence ID" value="NZ_QXZY01000004.1"/>
</dbReference>
<dbReference type="Gene3D" id="3.40.630.30">
    <property type="match status" value="1"/>
</dbReference>
<dbReference type="Pfam" id="PF00583">
    <property type="entry name" value="Acetyltransf_1"/>
    <property type="match status" value="1"/>
</dbReference>
<dbReference type="PANTHER" id="PTHR43877">
    <property type="entry name" value="AMINOALKYLPHOSPHONATE N-ACETYLTRANSFERASE-RELATED-RELATED"/>
    <property type="match status" value="1"/>
</dbReference>
<evidence type="ECO:0000256" key="2">
    <source>
        <dbReference type="ARBA" id="ARBA00023315"/>
    </source>
</evidence>
<dbReference type="CDD" id="cd04301">
    <property type="entry name" value="NAT_SF"/>
    <property type="match status" value="1"/>
</dbReference>
<dbReference type="PANTHER" id="PTHR43877:SF2">
    <property type="entry name" value="AMINOALKYLPHOSPHONATE N-ACETYLTRANSFERASE-RELATED"/>
    <property type="match status" value="1"/>
</dbReference>
<feature type="domain" description="N-acetyltransferase" evidence="3">
    <location>
        <begin position="1"/>
        <end position="171"/>
    </location>
</feature>
<dbReference type="OrthoDB" id="7205533at2"/>
<gene>
    <name evidence="4" type="ORF">EG028_18345</name>
</gene>
<sequence>MTIKPCTKEDIEDLIRVAAQSYREHYPYLWEDGGAEWYIATNFNAEKLAEEISDPNAAFYLIHNGQKHVGFMKLNIDSATGDFSADAALELERIYFIKEAAGKGLGKEAIDFVLNYAKQIHKSVIWLKAMDSSTAVEFYKKRGFRVIGETKLDYTALRNEYRKMFVMALQL</sequence>
<comment type="caution">
    <text evidence="4">The sequence shown here is derived from an EMBL/GenBank/DDBJ whole genome shotgun (WGS) entry which is preliminary data.</text>
</comment>
<keyword evidence="1 4" id="KW-0808">Transferase</keyword>
<accession>A0A3N4M8B4</accession>
<reference evidence="5" key="1">
    <citation type="submission" date="2018-11" db="EMBL/GenBank/DDBJ databases">
        <title>Chitinophaga lutea sp.nov., isolate from arsenic contaminated soil.</title>
        <authorList>
            <person name="Zong Y."/>
        </authorList>
    </citation>
    <scope>NUCLEOTIDE SEQUENCE [LARGE SCALE GENOMIC DNA]</scope>
    <source>
        <strain evidence="5">YLT18</strain>
    </source>
</reference>
<evidence type="ECO:0000313" key="4">
    <source>
        <dbReference type="EMBL" id="RPD39608.1"/>
    </source>
</evidence>
<dbReference type="InterPro" id="IPR050832">
    <property type="entry name" value="Bact_Acetyltransf"/>
</dbReference>
<protein>
    <submittedName>
        <fullName evidence="4">GNAT family N-acetyltransferase</fullName>
    </submittedName>
</protein>
<dbReference type="AlphaFoldDB" id="A0A3N4M8B4"/>
<name>A0A3N4M8B4_9BACT</name>
<keyword evidence="5" id="KW-1185">Reference proteome</keyword>
<evidence type="ECO:0000259" key="3">
    <source>
        <dbReference type="PROSITE" id="PS51186"/>
    </source>
</evidence>
<dbReference type="InterPro" id="IPR016181">
    <property type="entry name" value="Acyl_CoA_acyltransferase"/>
</dbReference>
<dbReference type="EMBL" id="RMBX01000010">
    <property type="protein sequence ID" value="RPD39608.1"/>
    <property type="molecule type" value="Genomic_DNA"/>
</dbReference>
<evidence type="ECO:0000313" key="5">
    <source>
        <dbReference type="Proteomes" id="UP000279089"/>
    </source>
</evidence>
<dbReference type="Proteomes" id="UP000279089">
    <property type="component" value="Unassembled WGS sequence"/>
</dbReference>
<dbReference type="GO" id="GO:0016747">
    <property type="term" value="F:acyltransferase activity, transferring groups other than amino-acyl groups"/>
    <property type="evidence" value="ECO:0007669"/>
    <property type="project" value="InterPro"/>
</dbReference>